<name>A0A4R1F952_9GAMM</name>
<dbReference type="Proteomes" id="UP000294887">
    <property type="component" value="Unassembled WGS sequence"/>
</dbReference>
<evidence type="ECO:0000256" key="1">
    <source>
        <dbReference type="ARBA" id="ARBA00009004"/>
    </source>
</evidence>
<keyword evidence="4" id="KW-1185">Reference proteome</keyword>
<dbReference type="InterPro" id="IPR036249">
    <property type="entry name" value="Thioredoxin-like_sf"/>
</dbReference>
<dbReference type="OrthoDB" id="6560050at2"/>
<dbReference type="RefSeq" id="WP_131904085.1">
    <property type="nucleotide sequence ID" value="NZ_BAAAFU010000008.1"/>
</dbReference>
<dbReference type="AlphaFoldDB" id="A0A4R1F952"/>
<evidence type="ECO:0000313" key="3">
    <source>
        <dbReference type="EMBL" id="TCJ88388.1"/>
    </source>
</evidence>
<gene>
    <name evidence="3" type="ORF">EV695_0232</name>
</gene>
<dbReference type="SUPFAM" id="SSF52833">
    <property type="entry name" value="Thioredoxin-like"/>
    <property type="match status" value="1"/>
</dbReference>
<evidence type="ECO:0000313" key="4">
    <source>
        <dbReference type="Proteomes" id="UP000294887"/>
    </source>
</evidence>
<reference evidence="3 4" key="1">
    <citation type="submission" date="2019-03" db="EMBL/GenBank/DDBJ databases">
        <title>Genomic Encyclopedia of Type Strains, Phase IV (KMG-IV): sequencing the most valuable type-strain genomes for metagenomic binning, comparative biology and taxonomic classification.</title>
        <authorList>
            <person name="Goeker M."/>
        </authorList>
    </citation>
    <scope>NUCLEOTIDE SEQUENCE [LARGE SCALE GENOMIC DNA]</scope>
    <source>
        <strain evidence="3 4">DSM 24830</strain>
    </source>
</reference>
<dbReference type="CDD" id="cd02965">
    <property type="entry name" value="HyaE"/>
    <property type="match status" value="1"/>
</dbReference>
<protein>
    <recommendedName>
        <fullName evidence="2">Hydrogenase expression/formation protein</fullName>
    </recommendedName>
</protein>
<comment type="similarity">
    <text evidence="1 2">Belongs to the HupG/HyaE family.</text>
</comment>
<dbReference type="PIRSF" id="PIRSF038934">
    <property type="entry name" value="HyaE_HupG"/>
    <property type="match status" value="1"/>
</dbReference>
<organism evidence="3 4">
    <name type="scientific">Cocleimonas flava</name>
    <dbReference type="NCBI Taxonomy" id="634765"/>
    <lineage>
        <taxon>Bacteria</taxon>
        <taxon>Pseudomonadati</taxon>
        <taxon>Pseudomonadota</taxon>
        <taxon>Gammaproteobacteria</taxon>
        <taxon>Thiotrichales</taxon>
        <taxon>Thiotrichaceae</taxon>
        <taxon>Cocleimonas</taxon>
    </lineage>
</organism>
<proteinExistence type="inferred from homology"/>
<evidence type="ECO:0000256" key="2">
    <source>
        <dbReference type="PIRNR" id="PIRNR038934"/>
    </source>
</evidence>
<accession>A0A4R1F952</accession>
<dbReference type="Pfam" id="PF07449">
    <property type="entry name" value="HyaE"/>
    <property type="match status" value="1"/>
</dbReference>
<dbReference type="InterPro" id="IPR010893">
    <property type="entry name" value="NiFe-hyd_mat_HyaE"/>
</dbReference>
<dbReference type="Gene3D" id="3.40.30.10">
    <property type="entry name" value="Glutaredoxin"/>
    <property type="match status" value="1"/>
</dbReference>
<comment type="caution">
    <text evidence="3">The sequence shown here is derived from an EMBL/GenBank/DDBJ whole genome shotgun (WGS) entry which is preliminary data.</text>
</comment>
<dbReference type="EMBL" id="SMFQ01000002">
    <property type="protein sequence ID" value="TCJ88388.1"/>
    <property type="molecule type" value="Genomic_DNA"/>
</dbReference>
<sequence length="140" mass="15987">MQKETTPAPLIDRLTAELKYPVLDLTNIDEFLENNEFSVLFFTEDIKRFPETNDVAVVLPELLSVFPDLSPAIIARNDEKKLQNLYGFRAWPALVFMRRDQYLDAITGIQDWGDYLTQIKSILTSEPKRPLSIGVPVVSS</sequence>